<sequence precursor="true">MKLPTSATFALLLASTPVLADEVRSDVALGFYTCNVDAEAIANAPQWTDQSHDPPLSMLEAIRAAKARLKTLPANDEPVDWILHRVTLVRKNATGWYYISTFRSKLRLDPPDGRGRLTSGSNPYRTPRDINIPVLMNGSVPKIAIHRHTDTMLKLLDDLKL</sequence>
<keyword evidence="3" id="KW-1185">Reference proteome</keyword>
<name>A0A5C5YUL8_9BACT</name>
<dbReference type="Proteomes" id="UP000315010">
    <property type="component" value="Unassembled WGS sequence"/>
</dbReference>
<proteinExistence type="predicted"/>
<dbReference type="EMBL" id="SJPJ01000001">
    <property type="protein sequence ID" value="TWT78694.1"/>
    <property type="molecule type" value="Genomic_DNA"/>
</dbReference>
<evidence type="ECO:0000256" key="1">
    <source>
        <dbReference type="SAM" id="SignalP"/>
    </source>
</evidence>
<protein>
    <submittedName>
        <fullName evidence="2">Uncharacterized protein</fullName>
    </submittedName>
</protein>
<accession>A0A5C5YUL8</accession>
<dbReference type="OrthoDB" id="269392at2"/>
<dbReference type="AlphaFoldDB" id="A0A5C5YUL8"/>
<comment type="caution">
    <text evidence="2">The sequence shown here is derived from an EMBL/GenBank/DDBJ whole genome shotgun (WGS) entry which is preliminary data.</text>
</comment>
<organism evidence="2 3">
    <name type="scientific">Novipirellula herctigrandis</name>
    <dbReference type="NCBI Taxonomy" id="2527986"/>
    <lineage>
        <taxon>Bacteria</taxon>
        <taxon>Pseudomonadati</taxon>
        <taxon>Planctomycetota</taxon>
        <taxon>Planctomycetia</taxon>
        <taxon>Pirellulales</taxon>
        <taxon>Pirellulaceae</taxon>
        <taxon>Novipirellula</taxon>
    </lineage>
</organism>
<feature type="chain" id="PRO_5022856065" evidence="1">
    <location>
        <begin position="21"/>
        <end position="161"/>
    </location>
</feature>
<reference evidence="2 3" key="1">
    <citation type="submission" date="2019-02" db="EMBL/GenBank/DDBJ databases">
        <title>Deep-cultivation of Planctomycetes and their phenomic and genomic characterization uncovers novel biology.</title>
        <authorList>
            <person name="Wiegand S."/>
            <person name="Jogler M."/>
            <person name="Boedeker C."/>
            <person name="Pinto D."/>
            <person name="Vollmers J."/>
            <person name="Rivas-Marin E."/>
            <person name="Kohn T."/>
            <person name="Peeters S.H."/>
            <person name="Heuer A."/>
            <person name="Rast P."/>
            <person name="Oberbeckmann S."/>
            <person name="Bunk B."/>
            <person name="Jeske O."/>
            <person name="Meyerdierks A."/>
            <person name="Storesund J.E."/>
            <person name="Kallscheuer N."/>
            <person name="Luecker S."/>
            <person name="Lage O.M."/>
            <person name="Pohl T."/>
            <person name="Merkel B.J."/>
            <person name="Hornburger P."/>
            <person name="Mueller R.-W."/>
            <person name="Bruemmer F."/>
            <person name="Labrenz M."/>
            <person name="Spormann A.M."/>
            <person name="Op Den Camp H."/>
            <person name="Overmann J."/>
            <person name="Amann R."/>
            <person name="Jetten M.S.M."/>
            <person name="Mascher T."/>
            <person name="Medema M.H."/>
            <person name="Devos D.P."/>
            <person name="Kaster A.-K."/>
            <person name="Ovreas L."/>
            <person name="Rohde M."/>
            <person name="Galperin M.Y."/>
            <person name="Jogler C."/>
        </authorList>
    </citation>
    <scope>NUCLEOTIDE SEQUENCE [LARGE SCALE GENOMIC DNA]</scope>
    <source>
        <strain evidence="2 3">CA13</strain>
    </source>
</reference>
<keyword evidence="1" id="KW-0732">Signal</keyword>
<dbReference type="RefSeq" id="WP_146393745.1">
    <property type="nucleotide sequence ID" value="NZ_SJPJ01000001.1"/>
</dbReference>
<feature type="signal peptide" evidence="1">
    <location>
        <begin position="1"/>
        <end position="20"/>
    </location>
</feature>
<gene>
    <name evidence="2" type="ORF">CA13_00900</name>
</gene>
<evidence type="ECO:0000313" key="2">
    <source>
        <dbReference type="EMBL" id="TWT78694.1"/>
    </source>
</evidence>
<evidence type="ECO:0000313" key="3">
    <source>
        <dbReference type="Proteomes" id="UP000315010"/>
    </source>
</evidence>